<feature type="non-terminal residue" evidence="1">
    <location>
        <position position="1"/>
    </location>
</feature>
<name>X0V6X3_9ZZZZ</name>
<evidence type="ECO:0000313" key="1">
    <source>
        <dbReference type="EMBL" id="GAG13919.1"/>
    </source>
</evidence>
<dbReference type="GO" id="GO:0016829">
    <property type="term" value="F:lyase activity"/>
    <property type="evidence" value="ECO:0007669"/>
    <property type="project" value="InterPro"/>
</dbReference>
<dbReference type="Pfam" id="PF00701">
    <property type="entry name" value="DHDPS"/>
    <property type="match status" value="1"/>
</dbReference>
<protein>
    <recommendedName>
        <fullName evidence="2">Dihydrodipicolinate synthase family protein</fullName>
    </recommendedName>
</protein>
<dbReference type="InterPro" id="IPR013785">
    <property type="entry name" value="Aldolase_TIM"/>
</dbReference>
<gene>
    <name evidence="1" type="ORF">S01H1_34064</name>
</gene>
<sequence length="85" mass="9928">ELNVELFRLFKEGKLDQAAKLQQKILKLVEILSMGPEISTMYTCVNLRGIKFGQPRRPLRPLSLELQEKIKNRIINLGLLEEPYY</sequence>
<dbReference type="AlphaFoldDB" id="X0V6X3"/>
<accession>X0V6X3</accession>
<organism evidence="1">
    <name type="scientific">marine sediment metagenome</name>
    <dbReference type="NCBI Taxonomy" id="412755"/>
    <lineage>
        <taxon>unclassified sequences</taxon>
        <taxon>metagenomes</taxon>
        <taxon>ecological metagenomes</taxon>
    </lineage>
</organism>
<dbReference type="InterPro" id="IPR002220">
    <property type="entry name" value="DapA-like"/>
</dbReference>
<dbReference type="Gene3D" id="3.20.20.70">
    <property type="entry name" value="Aldolase class I"/>
    <property type="match status" value="1"/>
</dbReference>
<reference evidence="1" key="1">
    <citation type="journal article" date="2014" name="Front. Microbiol.">
        <title>High frequency of phylogenetically diverse reductive dehalogenase-homologous genes in deep subseafloor sedimentary metagenomes.</title>
        <authorList>
            <person name="Kawai M."/>
            <person name="Futagami T."/>
            <person name="Toyoda A."/>
            <person name="Takaki Y."/>
            <person name="Nishi S."/>
            <person name="Hori S."/>
            <person name="Arai W."/>
            <person name="Tsubouchi T."/>
            <person name="Morono Y."/>
            <person name="Uchiyama I."/>
            <person name="Ito T."/>
            <person name="Fujiyama A."/>
            <person name="Inagaki F."/>
            <person name="Takami H."/>
        </authorList>
    </citation>
    <scope>NUCLEOTIDE SEQUENCE</scope>
    <source>
        <strain evidence="1">Expedition CK06-06</strain>
    </source>
</reference>
<dbReference type="EMBL" id="BARS01021183">
    <property type="protein sequence ID" value="GAG13919.1"/>
    <property type="molecule type" value="Genomic_DNA"/>
</dbReference>
<proteinExistence type="predicted"/>
<comment type="caution">
    <text evidence="1">The sequence shown here is derived from an EMBL/GenBank/DDBJ whole genome shotgun (WGS) entry which is preliminary data.</text>
</comment>
<evidence type="ECO:0008006" key="2">
    <source>
        <dbReference type="Google" id="ProtNLM"/>
    </source>
</evidence>
<dbReference type="SUPFAM" id="SSF51569">
    <property type="entry name" value="Aldolase"/>
    <property type="match status" value="1"/>
</dbReference>